<dbReference type="AlphaFoldDB" id="A0A8J4GSA8"/>
<dbReference type="EMBL" id="BNCP01000019">
    <property type="protein sequence ID" value="GIL80473.1"/>
    <property type="molecule type" value="Genomic_DNA"/>
</dbReference>
<evidence type="ECO:0000256" key="1">
    <source>
        <dbReference type="SAM" id="MobiDB-lite"/>
    </source>
</evidence>
<evidence type="ECO:0000313" key="2">
    <source>
        <dbReference type="EMBL" id="GIL80473.1"/>
    </source>
</evidence>
<name>A0A8J4GSA8_9CHLO</name>
<gene>
    <name evidence="2" type="ORF">Vretifemale_9671</name>
    <name evidence="3" type="ORF">Vretimale_16094</name>
</gene>
<feature type="region of interest" description="Disordered" evidence="1">
    <location>
        <begin position="111"/>
        <end position="186"/>
    </location>
</feature>
<feature type="region of interest" description="Disordered" evidence="1">
    <location>
        <begin position="339"/>
        <end position="380"/>
    </location>
</feature>
<keyword evidence="5" id="KW-1185">Reference proteome</keyword>
<proteinExistence type="predicted"/>
<protein>
    <submittedName>
        <fullName evidence="3">Uncharacterized protein</fullName>
    </submittedName>
</protein>
<feature type="compositionally biased region" description="Low complexity" evidence="1">
    <location>
        <begin position="174"/>
        <end position="186"/>
    </location>
</feature>
<evidence type="ECO:0000313" key="5">
    <source>
        <dbReference type="Proteomes" id="UP000747110"/>
    </source>
</evidence>
<organism evidence="3 4">
    <name type="scientific">Volvox reticuliferus</name>
    <dbReference type="NCBI Taxonomy" id="1737510"/>
    <lineage>
        <taxon>Eukaryota</taxon>
        <taxon>Viridiplantae</taxon>
        <taxon>Chlorophyta</taxon>
        <taxon>core chlorophytes</taxon>
        <taxon>Chlorophyceae</taxon>
        <taxon>CS clade</taxon>
        <taxon>Chlamydomonadales</taxon>
        <taxon>Volvocaceae</taxon>
        <taxon>Volvox</taxon>
    </lineage>
</organism>
<dbReference type="EMBL" id="BNCQ01000045">
    <property type="protein sequence ID" value="GIM12860.1"/>
    <property type="molecule type" value="Genomic_DNA"/>
</dbReference>
<feature type="region of interest" description="Disordered" evidence="1">
    <location>
        <begin position="56"/>
        <end position="94"/>
    </location>
</feature>
<feature type="non-terminal residue" evidence="3">
    <location>
        <position position="380"/>
    </location>
</feature>
<comment type="caution">
    <text evidence="3">The sequence shown here is derived from an EMBL/GenBank/DDBJ whole genome shotgun (WGS) entry which is preliminary data.</text>
</comment>
<evidence type="ECO:0000313" key="4">
    <source>
        <dbReference type="Proteomes" id="UP000722791"/>
    </source>
</evidence>
<dbReference type="OrthoDB" id="10635555at2759"/>
<feature type="compositionally biased region" description="Gly residues" evidence="1">
    <location>
        <begin position="349"/>
        <end position="372"/>
    </location>
</feature>
<evidence type="ECO:0000313" key="3">
    <source>
        <dbReference type="EMBL" id="GIM12860.1"/>
    </source>
</evidence>
<reference evidence="3" key="1">
    <citation type="journal article" date="2021" name="Proc. Natl. Acad. Sci. U.S.A.">
        <title>Three genomes in the algal genus Volvox reveal the fate of a haploid sex-determining region after a transition to homothallism.</title>
        <authorList>
            <person name="Yamamoto K."/>
            <person name="Hamaji T."/>
            <person name="Kawai-Toyooka H."/>
            <person name="Matsuzaki R."/>
            <person name="Takahashi F."/>
            <person name="Nishimura Y."/>
            <person name="Kawachi M."/>
            <person name="Noguchi H."/>
            <person name="Minakuchi Y."/>
            <person name="Umen J.G."/>
            <person name="Toyoda A."/>
            <person name="Nozaki H."/>
        </authorList>
    </citation>
    <scope>NUCLEOTIDE SEQUENCE</scope>
    <source>
        <strain evidence="3">NIES-3785</strain>
        <strain evidence="2">NIES-3786</strain>
    </source>
</reference>
<feature type="compositionally biased region" description="Polar residues" evidence="1">
    <location>
        <begin position="152"/>
        <end position="162"/>
    </location>
</feature>
<dbReference type="Proteomes" id="UP000747110">
    <property type="component" value="Unassembled WGS sequence"/>
</dbReference>
<feature type="compositionally biased region" description="Polar residues" evidence="1">
    <location>
        <begin position="121"/>
        <end position="144"/>
    </location>
</feature>
<sequence length="380" mass="38184">MVLAVEAVPFQRTMGEYNVTSTNSSVDVKTILRNIKLRRESCTNIAASGLASPAYDDKLPPRSHTFATQPATGPSPGSVAAFEEPPEAFSGGDNVTNEVCGAACTDATDTVMGRRHRQDSTYRNPMSPSANSASGHHSNDNYLNEFNRGPVSPTSGRDPSTVPSLSPESRERSLSAALPLSKPPLGASPNAAAPPLFGASFLPSPSSLPLPSLPPPLNGLYGSGHEDARFTAAPAPVDATAEVTMLIPSASAPSSSHLAAALSSFGTSKSPLVQLPLKAISSSVPLGDGVSSTGYPPSLSAAAFKATYGNGNGNGNGNPEGSSTVATALHNTVWGSSSGWQTKDVLGSDGKGNLGGDGRGSGGGGGGLGSGGSSHCASPS</sequence>
<dbReference type="Proteomes" id="UP000722791">
    <property type="component" value="Unassembled WGS sequence"/>
</dbReference>
<accession>A0A8J4GSA8</accession>